<dbReference type="AlphaFoldDB" id="A0A371CZX9"/>
<dbReference type="InterPro" id="IPR032675">
    <property type="entry name" value="LRR_dom_sf"/>
</dbReference>
<organism evidence="2 3">
    <name type="scientific">Lentinus brumalis</name>
    <dbReference type="NCBI Taxonomy" id="2498619"/>
    <lineage>
        <taxon>Eukaryota</taxon>
        <taxon>Fungi</taxon>
        <taxon>Dikarya</taxon>
        <taxon>Basidiomycota</taxon>
        <taxon>Agaricomycotina</taxon>
        <taxon>Agaricomycetes</taxon>
        <taxon>Polyporales</taxon>
        <taxon>Polyporaceae</taxon>
        <taxon>Lentinus</taxon>
    </lineage>
</organism>
<dbReference type="OrthoDB" id="2744443at2759"/>
<proteinExistence type="predicted"/>
<evidence type="ECO:0000313" key="2">
    <source>
        <dbReference type="EMBL" id="RDX45848.1"/>
    </source>
</evidence>
<name>A0A371CZX9_9APHY</name>
<dbReference type="Gene3D" id="1.20.1280.50">
    <property type="match status" value="1"/>
</dbReference>
<accession>A0A371CZX9</accession>
<evidence type="ECO:0000259" key="1">
    <source>
        <dbReference type="PROSITE" id="PS50181"/>
    </source>
</evidence>
<gene>
    <name evidence="2" type="ORF">OH76DRAFT_1407640</name>
</gene>
<sequence>MADSSCSPRPLPPDDLALFSGLPPHKIPAVADARIQAYRTMIEDINGYIAQLTDIHNAAIPLHATLPREVLMNVFRHVYPTCPADIRITHVCKLWRDLIHRTPEFWVNMLAVSAVTSHLDHNIDSDSPMSLLSFIELSSPMPYKLDIQTELSFLTKIPSHTLRICSLSWELPGRPDFISLVTDFLDLHMPLLQEMRCSCNREHAIPPLITAALPNHHRPQCGKFPRLRSLSLHGLGVACQALAFPSLKELHIDDGAPIYFEPLGLSALLKFLQSCPQLQMLVLDINASALHAFPERQPEDAVSLPYLTSLSLTFHRPAPRWAYDFLERVDVPSTAELKITWLCGCGTPLTTLIPASRSTGIKAIQAMKFLDIQFIDDRKHRASESKAVLTVQGCLLVSGRYKPCLTLTIHRPCWGSTNRTVSPSTALVQIMELFYHASLRNLWLRLAPGITVRRQHWFCILNGHPSLLSLIVRIGSCRNLLSVMRRHPSRWPVLEWLTISCRDGSGVHESLLSVLENRAREGSRLKHLTFSGDYKKPALSEHRMRRLQGLVCEVKMLRIVYAL</sequence>
<dbReference type="InterPro" id="IPR036047">
    <property type="entry name" value="F-box-like_dom_sf"/>
</dbReference>
<dbReference type="Pfam" id="PF12937">
    <property type="entry name" value="F-box-like"/>
    <property type="match status" value="1"/>
</dbReference>
<protein>
    <recommendedName>
        <fullName evidence="1">F-box domain-containing protein</fullName>
    </recommendedName>
</protein>
<dbReference type="SUPFAM" id="SSF52047">
    <property type="entry name" value="RNI-like"/>
    <property type="match status" value="1"/>
</dbReference>
<feature type="domain" description="F-box" evidence="1">
    <location>
        <begin position="60"/>
        <end position="109"/>
    </location>
</feature>
<dbReference type="Proteomes" id="UP000256964">
    <property type="component" value="Unassembled WGS sequence"/>
</dbReference>
<keyword evidence="3" id="KW-1185">Reference proteome</keyword>
<dbReference type="PROSITE" id="PS50181">
    <property type="entry name" value="FBOX"/>
    <property type="match status" value="1"/>
</dbReference>
<dbReference type="EMBL" id="KZ857433">
    <property type="protein sequence ID" value="RDX45848.1"/>
    <property type="molecule type" value="Genomic_DNA"/>
</dbReference>
<reference evidence="2 3" key="1">
    <citation type="journal article" date="2018" name="Biotechnol. Biofuels">
        <title>Integrative visual omics of the white-rot fungus Polyporus brumalis exposes the biotechnological potential of its oxidative enzymes for delignifying raw plant biomass.</title>
        <authorList>
            <person name="Miyauchi S."/>
            <person name="Rancon A."/>
            <person name="Drula E."/>
            <person name="Hage H."/>
            <person name="Chaduli D."/>
            <person name="Favel A."/>
            <person name="Grisel S."/>
            <person name="Henrissat B."/>
            <person name="Herpoel-Gimbert I."/>
            <person name="Ruiz-Duenas F.J."/>
            <person name="Chevret D."/>
            <person name="Hainaut M."/>
            <person name="Lin J."/>
            <person name="Wang M."/>
            <person name="Pangilinan J."/>
            <person name="Lipzen A."/>
            <person name="Lesage-Meessen L."/>
            <person name="Navarro D."/>
            <person name="Riley R."/>
            <person name="Grigoriev I.V."/>
            <person name="Zhou S."/>
            <person name="Raouche S."/>
            <person name="Rosso M.N."/>
        </authorList>
    </citation>
    <scope>NUCLEOTIDE SEQUENCE [LARGE SCALE GENOMIC DNA]</scope>
    <source>
        <strain evidence="2 3">BRFM 1820</strain>
    </source>
</reference>
<dbReference type="SUPFAM" id="SSF81383">
    <property type="entry name" value="F-box domain"/>
    <property type="match status" value="1"/>
</dbReference>
<dbReference type="Gene3D" id="3.80.10.10">
    <property type="entry name" value="Ribonuclease Inhibitor"/>
    <property type="match status" value="1"/>
</dbReference>
<evidence type="ECO:0000313" key="3">
    <source>
        <dbReference type="Proteomes" id="UP000256964"/>
    </source>
</evidence>
<dbReference type="InterPro" id="IPR001810">
    <property type="entry name" value="F-box_dom"/>
</dbReference>